<dbReference type="Proteomes" id="UP001190640">
    <property type="component" value="Chromosome 4"/>
</dbReference>
<keyword evidence="1" id="KW-0812">Transmembrane</keyword>
<dbReference type="GeneID" id="129327727"/>
<dbReference type="RefSeq" id="XP_054832459.1">
    <property type="nucleotide sequence ID" value="XM_054976484.1"/>
</dbReference>
<dbReference type="KEGG" id="emc:129327727"/>
<accession>A0AA97KVF1</accession>
<name>A0AA97KVF1_EUBMA</name>
<keyword evidence="1" id="KW-0472">Membrane</keyword>
<dbReference type="AlphaFoldDB" id="A0AA97KVF1"/>
<organism evidence="2 3">
    <name type="scientific">Eublepharis macularius</name>
    <name type="common">Leopard gecko</name>
    <name type="synonym">Cyrtodactylus macularius</name>
    <dbReference type="NCBI Taxonomy" id="481883"/>
    <lineage>
        <taxon>Eukaryota</taxon>
        <taxon>Metazoa</taxon>
        <taxon>Chordata</taxon>
        <taxon>Craniata</taxon>
        <taxon>Vertebrata</taxon>
        <taxon>Euteleostomi</taxon>
        <taxon>Lepidosauria</taxon>
        <taxon>Squamata</taxon>
        <taxon>Bifurcata</taxon>
        <taxon>Gekkota</taxon>
        <taxon>Eublepharidae</taxon>
        <taxon>Eublepharinae</taxon>
        <taxon>Eublepharis</taxon>
    </lineage>
</organism>
<sequence>MMSSCSDSGANARRVAGAVCGSRPRSARWPGRLPSLTCGCWACPGVCGGGGGGGGGSAGLAGSGTACASATSTPSGALAPLRPCGAWAPRLMASTVAPALREIDTLKSKIMNRILLYGIPILLFCAMAQGLWCFHHCKLPSSDNACIPVACYACKQDQCYYEDSVLLEVTPMPQKRRRPRLGMSNVTVYNHMYWQPGCTTAENRHLCNTTRDISSFEMMGKIFTRRSTFSCCSKMWCNTNKTLNW</sequence>
<reference evidence="3" key="1">
    <citation type="submission" date="2025-08" db="UniProtKB">
        <authorList>
            <consortium name="RefSeq"/>
        </authorList>
    </citation>
    <scope>IDENTIFICATION</scope>
    <source>
        <tissue evidence="3">Blood</tissue>
    </source>
</reference>
<evidence type="ECO:0000256" key="1">
    <source>
        <dbReference type="SAM" id="Phobius"/>
    </source>
</evidence>
<feature type="transmembrane region" description="Helical" evidence="1">
    <location>
        <begin position="114"/>
        <end position="132"/>
    </location>
</feature>
<proteinExistence type="predicted"/>
<keyword evidence="1" id="KW-1133">Transmembrane helix</keyword>
<evidence type="ECO:0000313" key="3">
    <source>
        <dbReference type="RefSeq" id="XP_054832459.1"/>
    </source>
</evidence>
<gene>
    <name evidence="3" type="primary">LOC129327727</name>
</gene>
<keyword evidence="2" id="KW-1185">Reference proteome</keyword>
<evidence type="ECO:0000313" key="2">
    <source>
        <dbReference type="Proteomes" id="UP001190640"/>
    </source>
</evidence>
<protein>
    <submittedName>
        <fullName evidence="3">Uncharacterized protein LOC129327727</fullName>
    </submittedName>
</protein>